<sequence>MAETWGEDRLIADGFGRVLVELDWYDGLRAGLAEIDGTVHYFESSNYVDLVDEVIYYVWPATDQVAALEREQWAIYVEWNRRYEAGEAWPGNHPGHRGVDARYDELESLLTPHRQAPADARPLQAEWRFGPGNRYQPEGIDTWVRWSSSR</sequence>
<evidence type="ECO:0000313" key="1">
    <source>
        <dbReference type="EMBL" id="RMI36994.1"/>
    </source>
</evidence>
<evidence type="ECO:0000313" key="2">
    <source>
        <dbReference type="Proteomes" id="UP000282674"/>
    </source>
</evidence>
<dbReference type="RefSeq" id="WP_122199141.1">
    <property type="nucleotide sequence ID" value="NZ_JBHSKC010000053.1"/>
</dbReference>
<dbReference type="OrthoDB" id="3078379at2"/>
<comment type="caution">
    <text evidence="1">The sequence shown here is derived from an EMBL/GenBank/DDBJ whole genome shotgun (WGS) entry which is preliminary data.</text>
</comment>
<reference evidence="1 2" key="1">
    <citation type="submission" date="2018-10" db="EMBL/GenBank/DDBJ databases">
        <title>Isolation from soil.</title>
        <authorList>
            <person name="Hu J."/>
        </authorList>
    </citation>
    <scope>NUCLEOTIDE SEQUENCE [LARGE SCALE GENOMIC DNA]</scope>
    <source>
        <strain evidence="1 2">NEAU-Ht49</strain>
    </source>
</reference>
<dbReference type="Proteomes" id="UP000282674">
    <property type="component" value="Unassembled WGS sequence"/>
</dbReference>
<keyword evidence="2" id="KW-1185">Reference proteome</keyword>
<dbReference type="EMBL" id="RFFG01000119">
    <property type="protein sequence ID" value="RMI36994.1"/>
    <property type="molecule type" value="Genomic_DNA"/>
</dbReference>
<protein>
    <submittedName>
        <fullName evidence="1">Uncharacterized protein</fullName>
    </submittedName>
</protein>
<accession>A0A3M2LHQ1</accession>
<organism evidence="1 2">
    <name type="scientific">Actinomadura harenae</name>
    <dbReference type="NCBI Taxonomy" id="2483351"/>
    <lineage>
        <taxon>Bacteria</taxon>
        <taxon>Bacillati</taxon>
        <taxon>Actinomycetota</taxon>
        <taxon>Actinomycetes</taxon>
        <taxon>Streptosporangiales</taxon>
        <taxon>Thermomonosporaceae</taxon>
        <taxon>Actinomadura</taxon>
    </lineage>
</organism>
<gene>
    <name evidence="1" type="ORF">EBO15_37065</name>
</gene>
<dbReference type="AlphaFoldDB" id="A0A3M2LHQ1"/>
<name>A0A3M2LHQ1_9ACTN</name>
<proteinExistence type="predicted"/>